<reference evidence="1" key="1">
    <citation type="submission" date="2021-01" db="EMBL/GenBank/DDBJ databases">
        <authorList>
            <consortium name="Genoscope - CEA"/>
            <person name="William W."/>
        </authorList>
    </citation>
    <scope>NUCLEOTIDE SEQUENCE</scope>
</reference>
<name>A0A816J5S4_BRANA</name>
<protein>
    <submittedName>
        <fullName evidence="1">(rape) hypothetical protein</fullName>
    </submittedName>
</protein>
<proteinExistence type="predicted"/>
<sequence>MKNIAGIEMDSVGWSPCGVSMKLSPTQFSMPMGETQVLSVTL</sequence>
<gene>
    <name evidence="1" type="ORF">DARMORV10_C09P26980.1</name>
</gene>
<dbReference type="AlphaFoldDB" id="A0A816J5S4"/>
<evidence type="ECO:0000313" key="1">
    <source>
        <dbReference type="EMBL" id="CAF1732159.1"/>
    </source>
</evidence>
<organism evidence="1">
    <name type="scientific">Brassica napus</name>
    <name type="common">Rape</name>
    <dbReference type="NCBI Taxonomy" id="3708"/>
    <lineage>
        <taxon>Eukaryota</taxon>
        <taxon>Viridiplantae</taxon>
        <taxon>Streptophyta</taxon>
        <taxon>Embryophyta</taxon>
        <taxon>Tracheophyta</taxon>
        <taxon>Spermatophyta</taxon>
        <taxon>Magnoliopsida</taxon>
        <taxon>eudicotyledons</taxon>
        <taxon>Gunneridae</taxon>
        <taxon>Pentapetalae</taxon>
        <taxon>rosids</taxon>
        <taxon>malvids</taxon>
        <taxon>Brassicales</taxon>
        <taxon>Brassicaceae</taxon>
        <taxon>Brassiceae</taxon>
        <taxon>Brassica</taxon>
    </lineage>
</organism>
<accession>A0A816J5S4</accession>
<dbReference type="Proteomes" id="UP001295469">
    <property type="component" value="Chromosome C09"/>
</dbReference>
<dbReference type="EMBL" id="HG994373">
    <property type="protein sequence ID" value="CAF1732159.1"/>
    <property type="molecule type" value="Genomic_DNA"/>
</dbReference>